<dbReference type="RefSeq" id="WP_011905089.1">
    <property type="nucleotide sequence ID" value="NC_009380.1"/>
</dbReference>
<evidence type="ECO:0000256" key="1">
    <source>
        <dbReference type="ARBA" id="ARBA00022475"/>
    </source>
</evidence>
<keyword evidence="3" id="KW-0472">Membrane</keyword>
<dbReference type="InterPro" id="IPR050490">
    <property type="entry name" value="Bact_solute-bd_prot1"/>
</dbReference>
<feature type="signal peptide" evidence="6">
    <location>
        <begin position="1"/>
        <end position="19"/>
    </location>
</feature>
<sequence>MRTRLAGLALSSAVLTALAGCGLSGTDSSDDQVDITGEIKGTVTLQTWALKPKFTDYMQGVIDGFEEKYPGTTVKWLDQPGDGYSEKVLSQAASNELPDVTNLPPDFALPLAEQGLLLDVDQADDKLREEYVEGAIGSYEFAGLTGVFGYPWYLNTDVNFWNTELLAKYGLDADNLPTTMEEMVAQARIVKEKSGGAVHLMSRKPGVEDLTQAGVDIISEDGTEFVFNTPEAVAVLDLYRDAFAEGLLPRNVLTDAYLGNMDLFKKQQVAWTTGGGNSITDIAVDNPSLAEKVIASPSIGTPSLYTQGVSVAKNSDNLPAAVALARWVTNAENQAAFAEVVPGIFPSTVASAEDPQFSQSDGSNVGEAKKIAFTSLADAELLKPVIVDQAMDDFIKQQFSLAISGEITSQQALDKAVEKCNELLND</sequence>
<keyword evidence="2 6" id="KW-0732">Signal</keyword>
<name>A4X457_SALTO</name>
<evidence type="ECO:0000256" key="5">
    <source>
        <dbReference type="ARBA" id="ARBA00023288"/>
    </source>
</evidence>
<dbReference type="AlphaFoldDB" id="A4X457"/>
<dbReference type="PATRIC" id="fig|369723.5.peg.1209"/>
<dbReference type="Pfam" id="PF01547">
    <property type="entry name" value="SBP_bac_1"/>
    <property type="match status" value="1"/>
</dbReference>
<dbReference type="PANTHER" id="PTHR43649">
    <property type="entry name" value="ARABINOSE-BINDING PROTEIN-RELATED"/>
    <property type="match status" value="1"/>
</dbReference>
<evidence type="ECO:0000313" key="7">
    <source>
        <dbReference type="EMBL" id="ABP53657.1"/>
    </source>
</evidence>
<dbReference type="PANTHER" id="PTHR43649:SF33">
    <property type="entry name" value="POLYGALACTURONAN_RHAMNOGALACTURONAN-BINDING PROTEIN YTCQ"/>
    <property type="match status" value="1"/>
</dbReference>
<keyword evidence="4" id="KW-0564">Palmitate</keyword>
<dbReference type="eggNOG" id="COG1653">
    <property type="taxonomic scope" value="Bacteria"/>
</dbReference>
<dbReference type="EMBL" id="CP000667">
    <property type="protein sequence ID" value="ABP53657.1"/>
    <property type="molecule type" value="Genomic_DNA"/>
</dbReference>
<evidence type="ECO:0000256" key="4">
    <source>
        <dbReference type="ARBA" id="ARBA00023139"/>
    </source>
</evidence>
<reference evidence="8" key="1">
    <citation type="journal article" date="2007" name="Proc. Natl. Acad. Sci. U.S.A.">
        <title>Genome sequencing reveals complex secondary metabolome in the marine actinomycete Salinispora tropica.</title>
        <authorList>
            <person name="Udwary D.W."/>
            <person name="Zeigler L."/>
            <person name="Asolkar R.N."/>
            <person name="Singan V."/>
            <person name="Lapidus A."/>
            <person name="Fenical W."/>
            <person name="Jensen P.R."/>
            <person name="Moore B.S."/>
        </authorList>
    </citation>
    <scope>NUCLEOTIDE SEQUENCE [LARGE SCALE GENOMIC DNA]</scope>
    <source>
        <strain evidence="8">ATCC BAA-916 / DSM 44818 / CNB-440</strain>
    </source>
</reference>
<evidence type="ECO:0000256" key="6">
    <source>
        <dbReference type="SAM" id="SignalP"/>
    </source>
</evidence>
<protein>
    <submittedName>
        <fullName evidence="7">Extracellular solute-binding protein, family 1</fullName>
    </submittedName>
</protein>
<dbReference type="InterPro" id="IPR006059">
    <property type="entry name" value="SBP"/>
</dbReference>
<dbReference type="STRING" id="369723.Strop_1187"/>
<accession>A4X457</accession>
<dbReference type="PROSITE" id="PS51257">
    <property type="entry name" value="PROKAR_LIPOPROTEIN"/>
    <property type="match status" value="1"/>
</dbReference>
<dbReference type="KEGG" id="stp:Strop_1187"/>
<keyword evidence="1" id="KW-1003">Cell membrane</keyword>
<gene>
    <name evidence="7" type="ordered locus">Strop_1187</name>
</gene>
<evidence type="ECO:0000256" key="2">
    <source>
        <dbReference type="ARBA" id="ARBA00022729"/>
    </source>
</evidence>
<keyword evidence="5" id="KW-0449">Lipoprotein</keyword>
<proteinExistence type="predicted"/>
<dbReference type="Gene3D" id="3.40.190.10">
    <property type="entry name" value="Periplasmic binding protein-like II"/>
    <property type="match status" value="1"/>
</dbReference>
<dbReference type="SUPFAM" id="SSF53850">
    <property type="entry name" value="Periplasmic binding protein-like II"/>
    <property type="match status" value="1"/>
</dbReference>
<organism evidence="7 8">
    <name type="scientific">Salinispora tropica (strain ATCC BAA-916 / DSM 44818 / JCM 13857 / NBRC 105044 / CNB-440)</name>
    <dbReference type="NCBI Taxonomy" id="369723"/>
    <lineage>
        <taxon>Bacteria</taxon>
        <taxon>Bacillati</taxon>
        <taxon>Actinomycetota</taxon>
        <taxon>Actinomycetes</taxon>
        <taxon>Micromonosporales</taxon>
        <taxon>Micromonosporaceae</taxon>
        <taxon>Salinispora</taxon>
    </lineage>
</organism>
<evidence type="ECO:0000256" key="3">
    <source>
        <dbReference type="ARBA" id="ARBA00023136"/>
    </source>
</evidence>
<feature type="chain" id="PRO_5002674772" evidence="6">
    <location>
        <begin position="20"/>
        <end position="426"/>
    </location>
</feature>
<evidence type="ECO:0000313" key="8">
    <source>
        <dbReference type="Proteomes" id="UP000000235"/>
    </source>
</evidence>
<dbReference type="HOGENOM" id="CLU_031285_10_2_11"/>
<dbReference type="Proteomes" id="UP000000235">
    <property type="component" value="Chromosome"/>
</dbReference>
<keyword evidence="8" id="KW-1185">Reference proteome</keyword>